<keyword evidence="1" id="KW-0547">Nucleotide-binding</keyword>
<dbReference type="EMBL" id="ASPP01027502">
    <property type="protein sequence ID" value="ETO06087.1"/>
    <property type="molecule type" value="Genomic_DNA"/>
</dbReference>
<dbReference type="Gene3D" id="3.40.50.300">
    <property type="entry name" value="P-loop containing nucleotide triphosphate hydrolases"/>
    <property type="match status" value="2"/>
</dbReference>
<gene>
    <name evidence="4" type="ORF">RFI_31309</name>
</gene>
<proteinExistence type="predicted"/>
<keyword evidence="5" id="KW-1185">Reference proteome</keyword>
<dbReference type="Proteomes" id="UP000023152">
    <property type="component" value="Unassembled WGS sequence"/>
</dbReference>
<dbReference type="InterPro" id="IPR027417">
    <property type="entry name" value="P-loop_NTPase"/>
</dbReference>
<dbReference type="InterPro" id="IPR000795">
    <property type="entry name" value="T_Tr_GTP-bd_dom"/>
</dbReference>
<evidence type="ECO:0000313" key="4">
    <source>
        <dbReference type="EMBL" id="ETO06087.1"/>
    </source>
</evidence>
<dbReference type="GO" id="GO:0005525">
    <property type="term" value="F:GTP binding"/>
    <property type="evidence" value="ECO:0007669"/>
    <property type="project" value="UniProtKB-KW"/>
</dbReference>
<dbReference type="GO" id="GO:0003746">
    <property type="term" value="F:translation elongation factor activity"/>
    <property type="evidence" value="ECO:0007669"/>
    <property type="project" value="UniProtKB-KW"/>
</dbReference>
<reference evidence="4 5" key="1">
    <citation type="journal article" date="2013" name="Curr. Biol.">
        <title>The Genome of the Foraminiferan Reticulomyxa filosa.</title>
        <authorList>
            <person name="Glockner G."/>
            <person name="Hulsmann N."/>
            <person name="Schleicher M."/>
            <person name="Noegel A.A."/>
            <person name="Eichinger L."/>
            <person name="Gallinger C."/>
            <person name="Pawlowski J."/>
            <person name="Sierra R."/>
            <person name="Euteneuer U."/>
            <person name="Pillet L."/>
            <person name="Moustafa A."/>
            <person name="Platzer M."/>
            <person name="Groth M."/>
            <person name="Szafranski K."/>
            <person name="Schliwa M."/>
        </authorList>
    </citation>
    <scope>NUCLEOTIDE SEQUENCE [LARGE SCALE GENOMIC DNA]</scope>
</reference>
<protein>
    <submittedName>
        <fullName evidence="4">Translation elongation factor EF-1alpha/Tu</fullName>
    </submittedName>
</protein>
<name>X6LY55_RETFI</name>
<sequence length="164" mass="18486">MAADPKQVKKDLGIVSRRFIFFFRIFFLRHVDAGKLTIMCRLLFELGDLSDRELEKFKKEAQELGSSSTLFAFYLDQSKDRARGVTIVSTTRENMISGASHANVALLVVPANKGGFEASIAKGNNKKGYVYLEIQGQIRQHARLCYFFGIEQLIVSVNKMDDPS</sequence>
<dbReference type="InterPro" id="IPR050100">
    <property type="entry name" value="TRAFAC_GTPase_members"/>
</dbReference>
<comment type="caution">
    <text evidence="4">The sequence shown here is derived from an EMBL/GenBank/DDBJ whole genome shotgun (WGS) entry which is preliminary data.</text>
</comment>
<dbReference type="PRINTS" id="PR00315">
    <property type="entry name" value="ELONGATNFCT"/>
</dbReference>
<keyword evidence="4" id="KW-0251">Elongation factor</keyword>
<accession>X6LY55</accession>
<dbReference type="SUPFAM" id="SSF52540">
    <property type="entry name" value="P-loop containing nucleoside triphosphate hydrolases"/>
    <property type="match status" value="1"/>
</dbReference>
<evidence type="ECO:0000259" key="3">
    <source>
        <dbReference type="Pfam" id="PF00009"/>
    </source>
</evidence>
<dbReference type="PANTHER" id="PTHR23115">
    <property type="entry name" value="TRANSLATION FACTOR"/>
    <property type="match status" value="1"/>
</dbReference>
<dbReference type="GO" id="GO:0003924">
    <property type="term" value="F:GTPase activity"/>
    <property type="evidence" value="ECO:0007669"/>
    <property type="project" value="InterPro"/>
</dbReference>
<feature type="non-terminal residue" evidence="4">
    <location>
        <position position="164"/>
    </location>
</feature>
<evidence type="ECO:0000313" key="5">
    <source>
        <dbReference type="Proteomes" id="UP000023152"/>
    </source>
</evidence>
<feature type="domain" description="Tr-type G" evidence="3">
    <location>
        <begin position="93"/>
        <end position="163"/>
    </location>
</feature>
<dbReference type="Pfam" id="PF00009">
    <property type="entry name" value="GTP_EFTU"/>
    <property type="match status" value="1"/>
</dbReference>
<evidence type="ECO:0000256" key="2">
    <source>
        <dbReference type="ARBA" id="ARBA00023134"/>
    </source>
</evidence>
<keyword evidence="4" id="KW-0648">Protein biosynthesis</keyword>
<keyword evidence="2" id="KW-0342">GTP-binding</keyword>
<dbReference type="AlphaFoldDB" id="X6LY55"/>
<organism evidence="4 5">
    <name type="scientific">Reticulomyxa filosa</name>
    <dbReference type="NCBI Taxonomy" id="46433"/>
    <lineage>
        <taxon>Eukaryota</taxon>
        <taxon>Sar</taxon>
        <taxon>Rhizaria</taxon>
        <taxon>Retaria</taxon>
        <taxon>Foraminifera</taxon>
        <taxon>Monothalamids</taxon>
        <taxon>Reticulomyxidae</taxon>
        <taxon>Reticulomyxa</taxon>
    </lineage>
</organism>
<evidence type="ECO:0000256" key="1">
    <source>
        <dbReference type="ARBA" id="ARBA00022741"/>
    </source>
</evidence>
<dbReference type="OrthoDB" id="342024at2759"/>